<evidence type="ECO:0000259" key="10">
    <source>
        <dbReference type="Pfam" id="PF04719"/>
    </source>
</evidence>
<feature type="domain" description="TAFII28-like protein" evidence="10">
    <location>
        <begin position="7"/>
        <end position="92"/>
    </location>
</feature>
<evidence type="ECO:0000256" key="5">
    <source>
        <dbReference type="ARBA" id="ARBA00023163"/>
    </source>
</evidence>
<dbReference type="GO" id="GO:0005669">
    <property type="term" value="C:transcription factor TFIID complex"/>
    <property type="evidence" value="ECO:0007669"/>
    <property type="project" value="InterPro"/>
</dbReference>
<comment type="subcellular location">
    <subcellularLocation>
        <location evidence="1">Nucleus</location>
    </subcellularLocation>
</comment>
<keyword evidence="9" id="KW-0812">Transmembrane</keyword>
<dbReference type="Gene3D" id="1.10.20.10">
    <property type="entry name" value="Histone, subunit A"/>
    <property type="match status" value="1"/>
</dbReference>
<dbReference type="AlphaFoldDB" id="A0A540NG21"/>
<evidence type="ECO:0000256" key="4">
    <source>
        <dbReference type="ARBA" id="ARBA00023159"/>
    </source>
</evidence>
<dbReference type="InterPro" id="IPR006809">
    <property type="entry name" value="TAFII28_dom"/>
</dbReference>
<comment type="function">
    <text evidence="7">TAFs are components of the transcription factor IID (TFIID) complex that is essential for mediating regulation of RNA polymerase transcription.</text>
</comment>
<feature type="compositionally biased region" description="Basic and acidic residues" evidence="8">
    <location>
        <begin position="181"/>
        <end position="195"/>
    </location>
</feature>
<feature type="compositionally biased region" description="Low complexity" evidence="8">
    <location>
        <begin position="262"/>
        <end position="274"/>
    </location>
</feature>
<feature type="region of interest" description="Disordered" evidence="8">
    <location>
        <begin position="151"/>
        <end position="354"/>
    </location>
</feature>
<name>A0A540NG21_MALBA</name>
<dbReference type="GO" id="GO:0046982">
    <property type="term" value="F:protein heterodimerization activity"/>
    <property type="evidence" value="ECO:0007669"/>
    <property type="project" value="InterPro"/>
</dbReference>
<keyword evidence="3" id="KW-0805">Transcription regulation</keyword>
<dbReference type="PANTHER" id="PTHR13218:SF8">
    <property type="entry name" value="TRANSCRIPTION INITIATION FACTOR TFIID SUBUNIT 11"/>
    <property type="match status" value="1"/>
</dbReference>
<dbReference type="SUPFAM" id="SSF47113">
    <property type="entry name" value="Histone-fold"/>
    <property type="match status" value="1"/>
</dbReference>
<sequence length="526" mass="59040">MAKMQAILSQFSEEQMSRYESFRRAGFQRANMKRLLTSISGTPKISAPMNIVVSGIAKMFVGELVETARIVMSERKESGPIRPCHLREAYRRLKLEGKVPKRSQSRLFRYLRVSPDCVPLSNGKKPTVRTISKDDEITDTVTTNSIVTSLEPTKPFRFRSQPTPQDPTQFQFGARPTSPDGEIHHQTQQRLDKSPSRTPSPIRGAGDVLLQWGQRKRSRVSRTEIRAVTDESSSSAQARQASKLQRRDKSMPPPPPPPPLPSSSSTTSSFSNGSRPRKEASGSLPSRNLEDRSAEVNGSPSRNPTGGSNGRAASRSKAGKRSPPPEKNERKVPACSGRSSAAAKNDSKPNGAQADSTLLQSDQLAAGSGTVANCGAAAAAEKVNYEVVEWPRIYIALSRKEKEDDFLAMKGTKLPQRPKKRAKNVDRTLQYCFPGMWLSDLTRNRYEVREKKCVKKVICCSFLLFSSFVFFLCFFINFKFPHTPSLIWKRKYIFAREQDPTRFEVRCYMKRVQCYRCVPVQKCIDM</sequence>
<reference evidence="11 12" key="1">
    <citation type="journal article" date="2019" name="G3 (Bethesda)">
        <title>Sequencing of a Wild Apple (Malus baccata) Genome Unravels the Differences Between Cultivated and Wild Apple Species Regarding Disease Resistance and Cold Tolerance.</title>
        <authorList>
            <person name="Chen X."/>
        </authorList>
    </citation>
    <scope>NUCLEOTIDE SEQUENCE [LARGE SCALE GENOMIC DNA]</scope>
    <source>
        <strain evidence="12">cv. Shandingzi</strain>
        <tissue evidence="11">Leaves</tissue>
    </source>
</reference>
<evidence type="ECO:0000313" key="12">
    <source>
        <dbReference type="Proteomes" id="UP000315295"/>
    </source>
</evidence>
<protein>
    <recommendedName>
        <fullName evidence="10">TAFII28-like protein domain-containing protein</fullName>
    </recommendedName>
</protein>
<keyword evidence="6" id="KW-0539">Nucleus</keyword>
<accession>A0A540NG21</accession>
<dbReference type="Pfam" id="PF07797">
    <property type="entry name" value="DUF1639"/>
    <property type="match status" value="1"/>
</dbReference>
<dbReference type="Proteomes" id="UP000315295">
    <property type="component" value="Unassembled WGS sequence"/>
</dbReference>
<evidence type="ECO:0000256" key="8">
    <source>
        <dbReference type="SAM" id="MobiDB-lite"/>
    </source>
</evidence>
<comment type="caution">
    <text evidence="11">The sequence shown here is derived from an EMBL/GenBank/DDBJ whole genome shotgun (WGS) entry which is preliminary data.</text>
</comment>
<evidence type="ECO:0000256" key="3">
    <source>
        <dbReference type="ARBA" id="ARBA00023015"/>
    </source>
</evidence>
<feature type="compositionally biased region" description="Polar residues" evidence="8">
    <location>
        <begin position="296"/>
        <end position="306"/>
    </location>
</feature>
<comment type="similarity">
    <text evidence="2">Belongs to the TAF11 family.</text>
</comment>
<dbReference type="FunFam" id="1.10.20.10:FF:000055">
    <property type="entry name" value="Transcription initiation factor TFIID subunit 11"/>
    <property type="match status" value="1"/>
</dbReference>
<organism evidence="11 12">
    <name type="scientific">Malus baccata</name>
    <name type="common">Siberian crab apple</name>
    <name type="synonym">Pyrus baccata</name>
    <dbReference type="NCBI Taxonomy" id="106549"/>
    <lineage>
        <taxon>Eukaryota</taxon>
        <taxon>Viridiplantae</taxon>
        <taxon>Streptophyta</taxon>
        <taxon>Embryophyta</taxon>
        <taxon>Tracheophyta</taxon>
        <taxon>Spermatophyta</taxon>
        <taxon>Magnoliopsida</taxon>
        <taxon>eudicotyledons</taxon>
        <taxon>Gunneridae</taxon>
        <taxon>Pentapetalae</taxon>
        <taxon>rosids</taxon>
        <taxon>fabids</taxon>
        <taxon>Rosales</taxon>
        <taxon>Rosaceae</taxon>
        <taxon>Amygdaloideae</taxon>
        <taxon>Maleae</taxon>
        <taxon>Malus</taxon>
    </lineage>
</organism>
<dbReference type="Pfam" id="PF04719">
    <property type="entry name" value="TAFII28"/>
    <property type="match status" value="1"/>
</dbReference>
<dbReference type="InterPro" id="IPR012438">
    <property type="entry name" value="DUF1639"/>
</dbReference>
<dbReference type="CDD" id="cd08048">
    <property type="entry name" value="HFD_TAF11"/>
    <property type="match status" value="1"/>
</dbReference>
<dbReference type="GO" id="GO:0016251">
    <property type="term" value="F:RNA polymerase II general transcription initiation factor activity"/>
    <property type="evidence" value="ECO:0007669"/>
    <property type="project" value="TreeGrafter"/>
</dbReference>
<evidence type="ECO:0000256" key="6">
    <source>
        <dbReference type="ARBA" id="ARBA00023242"/>
    </source>
</evidence>
<feature type="transmembrane region" description="Helical" evidence="9">
    <location>
        <begin position="462"/>
        <end position="480"/>
    </location>
</feature>
<keyword evidence="5" id="KW-0804">Transcription</keyword>
<dbReference type="PANTHER" id="PTHR13218">
    <property type="entry name" value="TRANSCRIPTION INITIATION FACTOR TFIID SUBUNIT 11-RELATED"/>
    <property type="match status" value="1"/>
</dbReference>
<dbReference type="InterPro" id="IPR009072">
    <property type="entry name" value="Histone-fold"/>
</dbReference>
<feature type="compositionally biased region" description="Pro residues" evidence="8">
    <location>
        <begin position="251"/>
        <end position="261"/>
    </location>
</feature>
<proteinExistence type="inferred from homology"/>
<dbReference type="InterPro" id="IPR045127">
    <property type="entry name" value="TAF11-like"/>
</dbReference>
<evidence type="ECO:0000256" key="9">
    <source>
        <dbReference type="SAM" id="Phobius"/>
    </source>
</evidence>
<keyword evidence="9" id="KW-1133">Transmembrane helix</keyword>
<evidence type="ECO:0000256" key="7">
    <source>
        <dbReference type="ARBA" id="ARBA00058775"/>
    </source>
</evidence>
<feature type="compositionally biased region" description="Low complexity" evidence="8">
    <location>
        <begin position="232"/>
        <end position="243"/>
    </location>
</feature>
<evidence type="ECO:0000313" key="11">
    <source>
        <dbReference type="EMBL" id="TQE09995.1"/>
    </source>
</evidence>
<keyword evidence="12" id="KW-1185">Reference proteome</keyword>
<evidence type="ECO:0000256" key="2">
    <source>
        <dbReference type="ARBA" id="ARBA00009788"/>
    </source>
</evidence>
<evidence type="ECO:0000256" key="1">
    <source>
        <dbReference type="ARBA" id="ARBA00004123"/>
    </source>
</evidence>
<dbReference type="GO" id="GO:0051123">
    <property type="term" value="P:RNA polymerase II preinitiation complex assembly"/>
    <property type="evidence" value="ECO:0007669"/>
    <property type="project" value="InterPro"/>
</dbReference>
<dbReference type="EMBL" id="VIEB01000050">
    <property type="protein sequence ID" value="TQE09995.1"/>
    <property type="molecule type" value="Genomic_DNA"/>
</dbReference>
<feature type="compositionally biased region" description="Low complexity" evidence="8">
    <location>
        <begin position="161"/>
        <end position="172"/>
    </location>
</feature>
<keyword evidence="4" id="KW-0010">Activator</keyword>
<feature type="compositionally biased region" description="Basic and acidic residues" evidence="8">
    <location>
        <begin position="323"/>
        <end position="332"/>
    </location>
</feature>
<gene>
    <name evidence="11" type="ORF">C1H46_004417</name>
</gene>
<keyword evidence="9" id="KW-0472">Membrane</keyword>